<reference evidence="3 4" key="1">
    <citation type="submission" date="2024-07" db="EMBL/GenBank/DDBJ databases">
        <title>Section-level genome sequencing and comparative genomics of Aspergillus sections Usti and Cavernicolus.</title>
        <authorList>
            <consortium name="Lawrence Berkeley National Laboratory"/>
            <person name="Nybo J.L."/>
            <person name="Vesth T.C."/>
            <person name="Theobald S."/>
            <person name="Frisvad J.C."/>
            <person name="Larsen T.O."/>
            <person name="Kjaerboelling I."/>
            <person name="Rothschild-Mancinelli K."/>
            <person name="Lyhne E.K."/>
            <person name="Kogle M.E."/>
            <person name="Barry K."/>
            <person name="Clum A."/>
            <person name="Na H."/>
            <person name="Ledsgaard L."/>
            <person name="Lin J."/>
            <person name="Lipzen A."/>
            <person name="Kuo A."/>
            <person name="Riley R."/>
            <person name="Mondo S."/>
            <person name="Labutti K."/>
            <person name="Haridas S."/>
            <person name="Pangalinan J."/>
            <person name="Salamov A.A."/>
            <person name="Simmons B.A."/>
            <person name="Magnuson J.K."/>
            <person name="Chen J."/>
            <person name="Drula E."/>
            <person name="Henrissat B."/>
            <person name="Wiebenga A."/>
            <person name="Lubbers R.J."/>
            <person name="Gomes A.C."/>
            <person name="Makela M.R."/>
            <person name="Stajich J."/>
            <person name="Grigoriev I.V."/>
            <person name="Mortensen U.H."/>
            <person name="De Vries R.P."/>
            <person name="Baker S.E."/>
            <person name="Andersen M.R."/>
        </authorList>
    </citation>
    <scope>NUCLEOTIDE SEQUENCE [LARGE SCALE GENOMIC DNA]</scope>
    <source>
        <strain evidence="3 4">CBS 123904</strain>
    </source>
</reference>
<gene>
    <name evidence="3" type="ORF">BJY01DRAFT_60676</name>
</gene>
<evidence type="ECO:0000256" key="1">
    <source>
        <dbReference type="SAM" id="MobiDB-lite"/>
    </source>
</evidence>
<evidence type="ECO:0000256" key="2">
    <source>
        <dbReference type="SAM" id="SignalP"/>
    </source>
</evidence>
<organism evidence="3 4">
    <name type="scientific">Aspergillus pseudoustus</name>
    <dbReference type="NCBI Taxonomy" id="1810923"/>
    <lineage>
        <taxon>Eukaryota</taxon>
        <taxon>Fungi</taxon>
        <taxon>Dikarya</taxon>
        <taxon>Ascomycota</taxon>
        <taxon>Pezizomycotina</taxon>
        <taxon>Eurotiomycetes</taxon>
        <taxon>Eurotiomycetidae</taxon>
        <taxon>Eurotiales</taxon>
        <taxon>Aspergillaceae</taxon>
        <taxon>Aspergillus</taxon>
        <taxon>Aspergillus subgen. Nidulantes</taxon>
    </lineage>
</organism>
<evidence type="ECO:0000313" key="3">
    <source>
        <dbReference type="EMBL" id="KAL2836158.1"/>
    </source>
</evidence>
<feature type="compositionally biased region" description="Low complexity" evidence="1">
    <location>
        <begin position="132"/>
        <end position="144"/>
    </location>
</feature>
<accession>A0ABR4JAV9</accession>
<dbReference type="Proteomes" id="UP001610446">
    <property type="component" value="Unassembled WGS sequence"/>
</dbReference>
<sequence length="170" mass="17220">MRFLSVVSLLAASVSVLAQGTETSTSSPAATGESCDAQNILDTCLTSIQAQVDNCGPNEWDCLCEQTNNLLTCYNNCPHDGGRNGVQQQKVSYCNAAEAAGLLSSTTTSTSARITSTATSTASRDDNEPTPTSDGAASSETSDDAAAGVSMDVGLGGLVGLGLAVLRAFA</sequence>
<name>A0ABR4JAV9_9EURO</name>
<feature type="chain" id="PRO_5046068066" description="GPI anchored serine-threonine rich protein" evidence="2">
    <location>
        <begin position="19"/>
        <end position="170"/>
    </location>
</feature>
<feature type="compositionally biased region" description="Low complexity" evidence="1">
    <location>
        <begin position="111"/>
        <end position="122"/>
    </location>
</feature>
<keyword evidence="4" id="KW-1185">Reference proteome</keyword>
<proteinExistence type="predicted"/>
<feature type="region of interest" description="Disordered" evidence="1">
    <location>
        <begin position="111"/>
        <end position="144"/>
    </location>
</feature>
<keyword evidence="2" id="KW-0732">Signal</keyword>
<evidence type="ECO:0008006" key="5">
    <source>
        <dbReference type="Google" id="ProtNLM"/>
    </source>
</evidence>
<evidence type="ECO:0000313" key="4">
    <source>
        <dbReference type="Proteomes" id="UP001610446"/>
    </source>
</evidence>
<feature type="signal peptide" evidence="2">
    <location>
        <begin position="1"/>
        <end position="18"/>
    </location>
</feature>
<dbReference type="EMBL" id="JBFXLU010000184">
    <property type="protein sequence ID" value="KAL2836158.1"/>
    <property type="molecule type" value="Genomic_DNA"/>
</dbReference>
<protein>
    <recommendedName>
        <fullName evidence="5">GPI anchored serine-threonine rich protein</fullName>
    </recommendedName>
</protein>
<comment type="caution">
    <text evidence="3">The sequence shown here is derived from an EMBL/GenBank/DDBJ whole genome shotgun (WGS) entry which is preliminary data.</text>
</comment>